<dbReference type="EMBL" id="CP126447">
    <property type="protein sequence ID" value="WIG00328.1"/>
    <property type="molecule type" value="Genomic_DNA"/>
</dbReference>
<keyword evidence="2" id="KW-0614">Plasmid</keyword>
<evidence type="ECO:0000313" key="2">
    <source>
        <dbReference type="EMBL" id="WIG00328.1"/>
    </source>
</evidence>
<proteinExistence type="predicted"/>
<keyword evidence="3" id="KW-1185">Reference proteome</keyword>
<organism evidence="2 3">
    <name type="scientific">Pontibacillus chungwhensis</name>
    <dbReference type="NCBI Taxonomy" id="265426"/>
    <lineage>
        <taxon>Bacteria</taxon>
        <taxon>Bacillati</taxon>
        <taxon>Bacillota</taxon>
        <taxon>Bacilli</taxon>
        <taxon>Bacillales</taxon>
        <taxon>Bacillaceae</taxon>
        <taxon>Pontibacillus</taxon>
    </lineage>
</organism>
<evidence type="ECO:0000313" key="3">
    <source>
        <dbReference type="Proteomes" id="UP001236652"/>
    </source>
</evidence>
<dbReference type="Proteomes" id="UP001236652">
    <property type="component" value="Plasmid unnamed"/>
</dbReference>
<geneLocation type="plasmid" evidence="2 3">
    <name>unnamed</name>
</geneLocation>
<protein>
    <recommendedName>
        <fullName evidence="4">Replication protein</fullName>
    </recommendedName>
</protein>
<keyword evidence="1" id="KW-0175">Coiled coil</keyword>
<name>A0ABY8V3F0_9BACI</name>
<accession>A0ABY8V3F0</accession>
<gene>
    <name evidence="2" type="ORF">QNI29_20995</name>
</gene>
<evidence type="ECO:0000256" key="1">
    <source>
        <dbReference type="SAM" id="Coils"/>
    </source>
</evidence>
<sequence length="464" mass="54805">MGIFRKIDKKKKEKINHWTDMWFCPSKSYGYVEISNLGKNYRRFYGANDVEKMIEETGEVPERYISLNAFSWGSRKEVDVKQLRNIGIDVDFYSVDKDGNEIAEEDTVTEPKTMKEALDDIQALVVEGVIPEPNLVLKSRGIQLLYSINGGAAKNIGWKYKYIQKQLTERLACVGADPKMKTVTAVMRFPGSINNRNNSKVEWEIWNNEKYELEELYGFCDPIEEQTDFKGKKEEDEGEKVIQLTDAEEYRNLAGMYKLNYERMMDFEKLIELRKGNMSYKRNTLIYMYAFHFSIYNRNKEDLKNHLKDVRKRIHSKDRDVMDDEEFNRTLESAHEGAQRFVTQYKADGYRIVFRWNDGIVKPYSSWKMIDKLKITGEEVKLLKSVTEVPKEERNEKRKLELREKRGSVPKEVYLEEQSEKTRDTIERLRRVLEEEPGISNRKAGKKIGKSDKRVRELKKLMNW</sequence>
<reference evidence="2 3" key="1">
    <citation type="submission" date="2023-05" db="EMBL/GenBank/DDBJ databases">
        <title>Comparative genomics reveals the evidence of polycyclic aromatic hydrocarbons degradation in moderately halophilic genus Pontibacillus.</title>
        <authorList>
            <person name="Yang H."/>
            <person name="Qian Z."/>
        </authorList>
    </citation>
    <scope>NUCLEOTIDE SEQUENCE [LARGE SCALE GENOMIC DNA]</scope>
    <source>
        <strain evidence="3">HN14</strain>
        <plasmid evidence="2 3">unnamed</plasmid>
    </source>
</reference>
<dbReference type="RefSeq" id="WP_231419934.1">
    <property type="nucleotide sequence ID" value="NZ_CP126447.1"/>
</dbReference>
<feature type="coiled-coil region" evidence="1">
    <location>
        <begin position="293"/>
        <end position="320"/>
    </location>
</feature>
<evidence type="ECO:0008006" key="4">
    <source>
        <dbReference type="Google" id="ProtNLM"/>
    </source>
</evidence>